<dbReference type="InterPro" id="IPR050238">
    <property type="entry name" value="DNA_Rep/Repair_Clamp_Loader"/>
</dbReference>
<feature type="domain" description="AAA+ ATPase" evidence="1">
    <location>
        <begin position="41"/>
        <end position="194"/>
    </location>
</feature>
<protein>
    <submittedName>
        <fullName evidence="2">DNA polymerase III subunit</fullName>
    </submittedName>
</protein>
<dbReference type="InterPro" id="IPR003593">
    <property type="entry name" value="AAA+_ATPase"/>
</dbReference>
<organism evidence="2">
    <name type="scientific">Caldilinea aerophila</name>
    <dbReference type="NCBI Taxonomy" id="133453"/>
    <lineage>
        <taxon>Bacteria</taxon>
        <taxon>Bacillati</taxon>
        <taxon>Chloroflexota</taxon>
        <taxon>Caldilineae</taxon>
        <taxon>Caldilineales</taxon>
        <taxon>Caldilineaceae</taxon>
        <taxon>Caldilinea</taxon>
    </lineage>
</organism>
<evidence type="ECO:0000313" key="2">
    <source>
        <dbReference type="EMBL" id="HDX30002.1"/>
    </source>
</evidence>
<dbReference type="SMART" id="SM00382">
    <property type="entry name" value="AAA"/>
    <property type="match status" value="1"/>
</dbReference>
<name>A0A7C1JIF9_9CHLR</name>
<dbReference type="SUPFAM" id="SSF52540">
    <property type="entry name" value="P-loop containing nucleoside triphosphate hydrolases"/>
    <property type="match status" value="1"/>
</dbReference>
<dbReference type="Gene3D" id="3.40.50.300">
    <property type="entry name" value="P-loop containing nucleotide triphosphate hydrolases"/>
    <property type="match status" value="1"/>
</dbReference>
<dbReference type="InterPro" id="IPR027417">
    <property type="entry name" value="P-loop_NTPase"/>
</dbReference>
<reference evidence="2" key="1">
    <citation type="journal article" date="2020" name="mSystems">
        <title>Genome- and Community-Level Interaction Insights into Carbon Utilization and Element Cycling Functions of Hydrothermarchaeota in Hydrothermal Sediment.</title>
        <authorList>
            <person name="Zhou Z."/>
            <person name="Liu Y."/>
            <person name="Xu W."/>
            <person name="Pan J."/>
            <person name="Luo Z.H."/>
            <person name="Li M."/>
        </authorList>
    </citation>
    <scope>NUCLEOTIDE SEQUENCE [LARGE SCALE GENOMIC DNA]</scope>
    <source>
        <strain evidence="2">SpSt-289</strain>
    </source>
</reference>
<dbReference type="AlphaFoldDB" id="A0A7C1JIF9"/>
<dbReference type="PANTHER" id="PTHR11669:SF8">
    <property type="entry name" value="DNA POLYMERASE III SUBUNIT DELTA"/>
    <property type="match status" value="1"/>
</dbReference>
<dbReference type="EMBL" id="DSMG01000006">
    <property type="protein sequence ID" value="HDX30002.1"/>
    <property type="molecule type" value="Genomic_DNA"/>
</dbReference>
<dbReference type="Pfam" id="PF13177">
    <property type="entry name" value="DNA_pol3_delta2"/>
    <property type="match status" value="1"/>
</dbReference>
<evidence type="ECO:0000259" key="1">
    <source>
        <dbReference type="SMART" id="SM00382"/>
    </source>
</evidence>
<dbReference type="GO" id="GO:0006261">
    <property type="term" value="P:DNA-templated DNA replication"/>
    <property type="evidence" value="ECO:0007669"/>
    <property type="project" value="TreeGrafter"/>
</dbReference>
<comment type="caution">
    <text evidence="2">The sequence shown here is derived from an EMBL/GenBank/DDBJ whole genome shotgun (WGS) entry which is preliminary data.</text>
</comment>
<proteinExistence type="predicted"/>
<sequence>MTTSFYDWTPGEWPVYGHVWASRLLQRALRADPAGEDGSRLSHAYLFLGPPRIGKTTFARAFASALLCQDLVRAPCHRCRACRLMASDSHPDFRLFQPVIKADKELVVDRQKGELRAEQAEALIRDVSLRPMESGRKVILIQDIHLANATFANKILKTLEEPPPHVTLLVTARDRAEVLPTIVSRCQVIELRPLDQTVIADALQRGWGASPTEAELLARLAGGRLGWAVEQVRDPALREERMHHLETLWRLLAADRLERLRFAGELAAQRDNQRLFAMLEIWMSWWRDVLLAQMSQSEACSNIDQTHQILHHARSIASGAVREYLSTLKQVEGYLRHTVNTRLALDVLMLKLPRLEA</sequence>
<gene>
    <name evidence="2" type="ORF">ENQ20_00745</name>
</gene>
<dbReference type="PANTHER" id="PTHR11669">
    <property type="entry name" value="REPLICATION FACTOR C / DNA POLYMERASE III GAMMA-TAU SUBUNIT"/>
    <property type="match status" value="1"/>
</dbReference>
<accession>A0A7C1JIF9</accession>